<dbReference type="Proteomes" id="UP000589036">
    <property type="component" value="Unassembled WGS sequence"/>
</dbReference>
<proteinExistence type="predicted"/>
<keyword evidence="3" id="KW-1185">Reference proteome</keyword>
<comment type="caution">
    <text evidence="2">The sequence shown here is derived from an EMBL/GenBank/DDBJ whole genome shotgun (WGS) entry which is preliminary data.</text>
</comment>
<feature type="domain" description="HTH cro/C1-type" evidence="1">
    <location>
        <begin position="17"/>
        <end position="72"/>
    </location>
</feature>
<gene>
    <name evidence="2" type="ORF">HDA32_005748</name>
</gene>
<dbReference type="Pfam" id="PF19054">
    <property type="entry name" value="DUF5753"/>
    <property type="match status" value="1"/>
</dbReference>
<evidence type="ECO:0000313" key="3">
    <source>
        <dbReference type="Proteomes" id="UP000589036"/>
    </source>
</evidence>
<dbReference type="SUPFAM" id="SSF47413">
    <property type="entry name" value="lambda repressor-like DNA-binding domains"/>
    <property type="match status" value="1"/>
</dbReference>
<dbReference type="GO" id="GO:0003677">
    <property type="term" value="F:DNA binding"/>
    <property type="evidence" value="ECO:0007669"/>
    <property type="project" value="InterPro"/>
</dbReference>
<dbReference type="Pfam" id="PF13560">
    <property type="entry name" value="HTH_31"/>
    <property type="match status" value="1"/>
</dbReference>
<organism evidence="2 3">
    <name type="scientific">Spinactinospora alkalitolerans</name>
    <dbReference type="NCBI Taxonomy" id="687207"/>
    <lineage>
        <taxon>Bacteria</taxon>
        <taxon>Bacillati</taxon>
        <taxon>Actinomycetota</taxon>
        <taxon>Actinomycetes</taxon>
        <taxon>Streptosporangiales</taxon>
        <taxon>Nocardiopsidaceae</taxon>
        <taxon>Spinactinospora</taxon>
    </lineage>
</organism>
<dbReference type="Gene3D" id="1.10.260.40">
    <property type="entry name" value="lambda repressor-like DNA-binding domains"/>
    <property type="match status" value="1"/>
</dbReference>
<reference evidence="2 3" key="1">
    <citation type="submission" date="2020-07" db="EMBL/GenBank/DDBJ databases">
        <title>Sequencing the genomes of 1000 actinobacteria strains.</title>
        <authorList>
            <person name="Klenk H.-P."/>
        </authorList>
    </citation>
    <scope>NUCLEOTIDE SEQUENCE [LARGE SCALE GENOMIC DNA]</scope>
    <source>
        <strain evidence="2 3">CXB654</strain>
    </source>
</reference>
<dbReference type="CDD" id="cd00093">
    <property type="entry name" value="HTH_XRE"/>
    <property type="match status" value="1"/>
</dbReference>
<evidence type="ECO:0000259" key="1">
    <source>
        <dbReference type="PROSITE" id="PS50943"/>
    </source>
</evidence>
<accession>A0A852U324</accession>
<dbReference type="InterPro" id="IPR043917">
    <property type="entry name" value="DUF5753"/>
</dbReference>
<dbReference type="AlphaFoldDB" id="A0A852U324"/>
<dbReference type="EMBL" id="JACCCC010000001">
    <property type="protein sequence ID" value="NYE50628.1"/>
    <property type="molecule type" value="Genomic_DNA"/>
</dbReference>
<dbReference type="InterPro" id="IPR010982">
    <property type="entry name" value="Lambda_DNA-bd_dom_sf"/>
</dbReference>
<dbReference type="SMART" id="SM00530">
    <property type="entry name" value="HTH_XRE"/>
    <property type="match status" value="1"/>
</dbReference>
<dbReference type="InterPro" id="IPR001387">
    <property type="entry name" value="Cro/C1-type_HTH"/>
</dbReference>
<evidence type="ECO:0000313" key="2">
    <source>
        <dbReference type="EMBL" id="NYE50628.1"/>
    </source>
</evidence>
<protein>
    <submittedName>
        <fullName evidence="2">Transcriptional regulator with XRE-family HTH domain</fullName>
    </submittedName>
</protein>
<sequence length="281" mass="31710">MTRKSSTVRRRRLAAELRRLREAAGMTAEEATKKLDWSRGRLNHMERGRLARPDASVMRDLLNLYKVTDEKQREAILTLARQSRERGWWTKFDDVFTDTYVGFEAEASVISTYQPIVIPGLLQTPSYAAASASASLTRSASEIERIAESRQRRQEILARDDAPEFLAIVDELALLRLMRTPDMAKEQLQHLIGVASDRSSTITLQVLPISAGLHAGSHGSFVILDFPDELDPSVVYLEARADGLYLEKPEQVEDYKKVFNSLQMTAMSEADSIDLMSELIH</sequence>
<name>A0A852U324_9ACTN</name>
<dbReference type="RefSeq" id="WP_179646081.1">
    <property type="nucleotide sequence ID" value="NZ_JACCCC010000001.1"/>
</dbReference>
<dbReference type="PROSITE" id="PS50943">
    <property type="entry name" value="HTH_CROC1"/>
    <property type="match status" value="1"/>
</dbReference>